<dbReference type="InterPro" id="IPR036965">
    <property type="entry name" value="Terpene_synth_N_sf"/>
</dbReference>
<dbReference type="SUPFAM" id="SSF48239">
    <property type="entry name" value="Terpenoid cyclases/Protein prenyltransferases"/>
    <property type="match status" value="1"/>
</dbReference>
<dbReference type="InterPro" id="IPR008930">
    <property type="entry name" value="Terpenoid_cyclase/PrenylTrfase"/>
</dbReference>
<accession>A0AAV7EZI1</accession>
<dbReference type="InterPro" id="IPR034741">
    <property type="entry name" value="Terpene_cyclase-like_1_C"/>
</dbReference>
<evidence type="ECO:0000313" key="6">
    <source>
        <dbReference type="EMBL" id="KAG9454183.1"/>
    </source>
</evidence>
<dbReference type="FunFam" id="1.10.600.10:FF:000007">
    <property type="entry name" value="Isoprene synthase, chloroplastic"/>
    <property type="match status" value="1"/>
</dbReference>
<gene>
    <name evidence="6" type="ORF">H6P81_007087</name>
</gene>
<organism evidence="6 7">
    <name type="scientific">Aristolochia fimbriata</name>
    <name type="common">White veined hardy Dutchman's pipe vine</name>
    <dbReference type="NCBI Taxonomy" id="158543"/>
    <lineage>
        <taxon>Eukaryota</taxon>
        <taxon>Viridiplantae</taxon>
        <taxon>Streptophyta</taxon>
        <taxon>Embryophyta</taxon>
        <taxon>Tracheophyta</taxon>
        <taxon>Spermatophyta</taxon>
        <taxon>Magnoliopsida</taxon>
        <taxon>Magnoliidae</taxon>
        <taxon>Piperales</taxon>
        <taxon>Aristolochiaceae</taxon>
        <taxon>Aristolochia</taxon>
    </lineage>
</organism>
<dbReference type="AlphaFoldDB" id="A0AAV7EZI1"/>
<dbReference type="InterPro" id="IPR050148">
    <property type="entry name" value="Terpene_synthase-like"/>
</dbReference>
<dbReference type="GO" id="GO:0016114">
    <property type="term" value="P:terpenoid biosynthetic process"/>
    <property type="evidence" value="ECO:0007669"/>
    <property type="project" value="InterPro"/>
</dbReference>
<dbReference type="Proteomes" id="UP000825729">
    <property type="component" value="Unassembled WGS sequence"/>
</dbReference>
<dbReference type="GO" id="GO:0000287">
    <property type="term" value="F:magnesium ion binding"/>
    <property type="evidence" value="ECO:0007669"/>
    <property type="project" value="InterPro"/>
</dbReference>
<name>A0AAV7EZI1_ARIFI</name>
<dbReference type="Pfam" id="PF03936">
    <property type="entry name" value="Terpene_synth_C"/>
    <property type="match status" value="1"/>
</dbReference>
<dbReference type="InterPro" id="IPR008949">
    <property type="entry name" value="Isoprenoid_synthase_dom_sf"/>
</dbReference>
<evidence type="ECO:0000313" key="7">
    <source>
        <dbReference type="Proteomes" id="UP000825729"/>
    </source>
</evidence>
<dbReference type="GO" id="GO:0010333">
    <property type="term" value="F:terpene synthase activity"/>
    <property type="evidence" value="ECO:0007669"/>
    <property type="project" value="InterPro"/>
</dbReference>
<dbReference type="EMBL" id="JAINDJ010000003">
    <property type="protein sequence ID" value="KAG9454183.1"/>
    <property type="molecule type" value="Genomic_DNA"/>
</dbReference>
<dbReference type="Gene3D" id="1.10.600.10">
    <property type="entry name" value="Farnesyl Diphosphate Synthase"/>
    <property type="match status" value="1"/>
</dbReference>
<keyword evidence="4" id="KW-0456">Lyase</keyword>
<keyword evidence="2" id="KW-0479">Metal-binding</keyword>
<reference evidence="6 7" key="1">
    <citation type="submission" date="2021-07" db="EMBL/GenBank/DDBJ databases">
        <title>The Aristolochia fimbriata genome: insights into angiosperm evolution, floral development and chemical biosynthesis.</title>
        <authorList>
            <person name="Jiao Y."/>
        </authorList>
    </citation>
    <scope>NUCLEOTIDE SEQUENCE [LARGE SCALE GENOMIC DNA]</scope>
    <source>
        <strain evidence="6">IBCAS-2021</strain>
        <tissue evidence="6">Leaf</tissue>
    </source>
</reference>
<evidence type="ECO:0000256" key="4">
    <source>
        <dbReference type="ARBA" id="ARBA00023239"/>
    </source>
</evidence>
<comment type="pathway">
    <text evidence="1">Secondary metabolite biosynthesis; terpenoid biosynthesis.</text>
</comment>
<dbReference type="Gene3D" id="1.50.10.130">
    <property type="entry name" value="Terpene synthase, N-terminal domain"/>
    <property type="match status" value="1"/>
</dbReference>
<dbReference type="SFLD" id="SFLDS00005">
    <property type="entry name" value="Isoprenoid_Synthase_Type_I"/>
    <property type="match status" value="1"/>
</dbReference>
<evidence type="ECO:0000256" key="1">
    <source>
        <dbReference type="ARBA" id="ARBA00004721"/>
    </source>
</evidence>
<dbReference type="SUPFAM" id="SSF48576">
    <property type="entry name" value="Terpenoid synthases"/>
    <property type="match status" value="1"/>
</dbReference>
<dbReference type="InterPro" id="IPR005630">
    <property type="entry name" value="Terpene_synthase_metal-bd"/>
</dbReference>
<feature type="domain" description="Terpene synthase metal-binding" evidence="5">
    <location>
        <begin position="223"/>
        <end position="462"/>
    </location>
</feature>
<keyword evidence="3" id="KW-0460">Magnesium</keyword>
<dbReference type="PANTHER" id="PTHR31225">
    <property type="entry name" value="OS04G0344100 PROTEIN-RELATED"/>
    <property type="match status" value="1"/>
</dbReference>
<evidence type="ECO:0000259" key="5">
    <source>
        <dbReference type="Pfam" id="PF03936"/>
    </source>
</evidence>
<keyword evidence="7" id="KW-1185">Reference proteome</keyword>
<dbReference type="SFLD" id="SFLDG01019">
    <property type="entry name" value="Terpene_Cyclase_Like_1_C_Termi"/>
    <property type="match status" value="1"/>
</dbReference>
<sequence>MAQFPPSPWGHFFVDYVQDVAKLDEWAERAQVLKEEVKLILRNALGTPSDHELSWSMSSNELVLDINLKMKLKRHYTEYTRPIMIMLRILIITKEAMISIMWPFDFAYSEREDTRHQLGEDILDEAIGFTIVHLNSSLPNILDPLFAKQVRWALELPTQKRLLRTNARYFISLYEEINDATNSVMDPETYENMCKLLEYAKLDFNLVQAIHQREVKEVSRWWKEKGLAEKLSYARDRVVECYVWVMSTAASEPRFSQSRVFGAKTFNLISLTDDTYDAYGVYEELKQYTDSIERWDLAAMDDFPEYVKPLYHEYMTLFKDTEEELEKEGYSYQIVHMKQAVQELCRAYFTEAEWYHNRYTPGSEEYKRVSLVTSAYHASFLLTMVYMKEASIDVIEWWNSMPRIIMAATEIGRFIDDPVTNKFEQERGHVVSGIECFMEEKGMTRQEVQYLFKHFYDVAWKDINEACLHPRPFPMYILSKAVNLARVMDAWYNSHNADEYTFSGGRTKEMITELLVNAIPV</sequence>
<evidence type="ECO:0000256" key="2">
    <source>
        <dbReference type="ARBA" id="ARBA00022723"/>
    </source>
</evidence>
<proteinExistence type="predicted"/>
<evidence type="ECO:0000256" key="3">
    <source>
        <dbReference type="ARBA" id="ARBA00022842"/>
    </source>
</evidence>
<dbReference type="PANTHER" id="PTHR31225:SF93">
    <property type="entry name" value="ALPHA-HUMULENE_(-)-(E)-BETA-CARYOPHYLLENE SYNTHASE"/>
    <property type="match status" value="1"/>
</dbReference>
<protein>
    <recommendedName>
        <fullName evidence="5">Terpene synthase metal-binding domain-containing protein</fullName>
    </recommendedName>
</protein>
<comment type="caution">
    <text evidence="6">The sequence shown here is derived from an EMBL/GenBank/DDBJ whole genome shotgun (WGS) entry which is preliminary data.</text>
</comment>